<evidence type="ECO:0000256" key="5">
    <source>
        <dbReference type="ARBA" id="ARBA00023159"/>
    </source>
</evidence>
<dbReference type="EMBL" id="ATAM02000014">
    <property type="protein sequence ID" value="KAL0240364.1"/>
    <property type="molecule type" value="Genomic_DNA"/>
</dbReference>
<feature type="region of interest" description="Disordered" evidence="10">
    <location>
        <begin position="1"/>
        <end position="25"/>
    </location>
</feature>
<dbReference type="InterPro" id="IPR013947">
    <property type="entry name" value="Mediator_Med14"/>
</dbReference>
<comment type="subcellular location">
    <subcellularLocation>
        <location evidence="1 9">Nucleus</location>
    </subcellularLocation>
</comment>
<proteinExistence type="inferred from homology"/>
<keyword evidence="13" id="KW-1185">Reference proteome</keyword>
<organism evidence="12 13">
    <name type="scientific">Cryptococcus tetragattii IND107</name>
    <dbReference type="NCBI Taxonomy" id="1296105"/>
    <lineage>
        <taxon>Eukaryota</taxon>
        <taxon>Fungi</taxon>
        <taxon>Dikarya</taxon>
        <taxon>Basidiomycota</taxon>
        <taxon>Agaricomycotina</taxon>
        <taxon>Tremellomycetes</taxon>
        <taxon>Tremellales</taxon>
        <taxon>Cryptococcaceae</taxon>
        <taxon>Cryptococcus</taxon>
        <taxon>Cryptococcus gattii species complex</taxon>
    </lineage>
</organism>
<comment type="caution">
    <text evidence="12">The sequence shown here is derived from an EMBL/GenBank/DDBJ whole genome shotgun (WGS) entry which is preliminary data.</text>
</comment>
<sequence length="1201" mass="132774">MASAPIVPASEQPSTSTNPQLGPEPYFAYPTPTPEQLEEELPPYFENENVPLGLVLDRFARKGNHDLRVLLGEVLPQLSIRERPKPIIEYAKTTRQALLKYLAVLRWKTSVDIASTSAGSSVTNTAGPASFPTPHSNNDPNDNSPDAFAGKGKGKAQVDELVIKGKVTDAKRIAHFMEHQNQQHEVAIEHVKHVTKVVEGLRERNPDLLTALSLLSTGTYNRLPTSLVDPYLPKPALTNSAILKVLRRLNRQIRYRLRCLDYFPPELMVEDVKDGRMYARGDGWRAELTVVGFEDTSRWWLTGVEWGWKAKEKGVDDPGGRVIQKFTGEERQGILDIANGEVLPPRGLLDEKSEMEVDTAVTEDPHVKKSELVDIVKKTVDAPLVRVYNFLQHLSLSYQLEVLFTQAIALSQGKWRGQLIPEMDRENKTLRLKYWLRERPVQVQRQDSTSNKRSQAPTTLATSRQPMVGGIIHISLAEKTTPRSELDNLLSDIACGGLVPSERVLKLELGVKWVVDEAGVGGGLKVGDVMDNSVLHLDPDALSAEDLLHVCTRTHASHLTRSHGTSLLTSPRFLNASSVQPSLEESTDPSTRPLTLRVPLPSRYAVSHLLIGVSPFSGLLEVEDEGAKGNDARAERVAMSMKSVNEGKTKLVDDITRLTTAIVVENIEAQMRQLGWKPTRQIALRLKDLIKADLHPITTVFIPLASSPNHYFVAKAVQNGIVFELLKIAKVPNENGLGMRYMVGDRTMMDLGKLRARRKGGDDKPQRSAFEVDNKDLKGLFILSNALVAQTIVEQQLKDRSIPYTQQFPPTTGPASPKSTSPLAGMVPTICVDVRDLLRAGRGGRSAAMEVAMPKVWLQIEGWWEGGTCEVVTIVVLRHQPSTVAPQTVSQEGGTKKDSAESVNAEGISFDPKSSIVRFRAKDISRCVPAFLEQWERLSKVIAVAGEVSRLNKTESFKDVKMLSFDLRTAVLQYAPGYNASITYSPTDDSYRITFFLSSPSSDAEGNPHEHLAPLLSAKLNELTSTDIAGKNKAKGQVGKEFMGLLKNTLPVLKLGKTLDIEKGWSMVVLGVAKYRLVKDHDGKRFAVDVTLLPDLEHYLIQDAAAPRGPDHVVDVYTGPLTSLEMDKVVRAVFDSERTIPAETGDDEKMQGKNRLAPPVMKLDQGKSLVCEVERSERVLRKVMEEASKVMGLGNNMEMDS</sequence>
<evidence type="ECO:0000256" key="9">
    <source>
        <dbReference type="RuleBase" id="RU365082"/>
    </source>
</evidence>
<dbReference type="Pfam" id="PF08638">
    <property type="entry name" value="Med14"/>
    <property type="match status" value="1"/>
</dbReference>
<feature type="compositionally biased region" description="Polar residues" evidence="10">
    <location>
        <begin position="116"/>
        <end position="127"/>
    </location>
</feature>
<evidence type="ECO:0000313" key="12">
    <source>
        <dbReference type="EMBL" id="KAL0240364.1"/>
    </source>
</evidence>
<dbReference type="RefSeq" id="XP_066610863.1">
    <property type="nucleotide sequence ID" value="XM_066761038.1"/>
</dbReference>
<evidence type="ECO:0000259" key="11">
    <source>
        <dbReference type="Pfam" id="PF08638"/>
    </source>
</evidence>
<feature type="region of interest" description="Disordered" evidence="10">
    <location>
        <begin position="116"/>
        <end position="155"/>
    </location>
</feature>
<dbReference type="PANTHER" id="PTHR12809:SF2">
    <property type="entry name" value="MEDIATOR OF RNA POLYMERASE II TRANSCRIPTION SUBUNIT 14"/>
    <property type="match status" value="1"/>
</dbReference>
<feature type="compositionally biased region" description="Polar residues" evidence="10">
    <location>
        <begin position="11"/>
        <end position="20"/>
    </location>
</feature>
<evidence type="ECO:0000256" key="10">
    <source>
        <dbReference type="SAM" id="MobiDB-lite"/>
    </source>
</evidence>
<feature type="compositionally biased region" description="Low complexity" evidence="10">
    <location>
        <begin position="136"/>
        <end position="146"/>
    </location>
</feature>
<keyword evidence="6 9" id="KW-0804">Transcription</keyword>
<evidence type="ECO:0000256" key="1">
    <source>
        <dbReference type="ARBA" id="ARBA00004123"/>
    </source>
</evidence>
<reference evidence="13" key="1">
    <citation type="submission" date="2015-01" db="EMBL/GenBank/DDBJ databases">
        <title>The Genome Sequence of Cryptococcus gattii MMRL2647.</title>
        <authorList>
            <consortium name="The Broad Institute Genomics Platform"/>
            <person name="Cuomo C."/>
            <person name="Litvintseva A."/>
            <person name="Chen Y."/>
            <person name="Heitman J."/>
            <person name="Sun S."/>
            <person name="Springer D."/>
            <person name="Dromer F."/>
            <person name="Young S."/>
            <person name="Zeng Q."/>
            <person name="Gargeya S."/>
            <person name="Abouelleil A."/>
            <person name="Alvarado L."/>
            <person name="Chapman S.B."/>
            <person name="Gainer-Dewar J."/>
            <person name="Goldberg J."/>
            <person name="Griggs A."/>
            <person name="Gujja S."/>
            <person name="Hansen M."/>
            <person name="Howarth C."/>
            <person name="Imamovic A."/>
            <person name="Larimer J."/>
            <person name="Murphy C."/>
            <person name="Naylor J."/>
            <person name="Pearson M."/>
            <person name="Priest M."/>
            <person name="Roberts A."/>
            <person name="Saif S."/>
            <person name="Shea T."/>
            <person name="Sykes S."/>
            <person name="Wortman J."/>
            <person name="Nusbaum C."/>
            <person name="Birren B."/>
        </authorList>
    </citation>
    <scope>NUCLEOTIDE SEQUENCE [LARGE SCALE GENOMIC DNA]</scope>
    <source>
        <strain evidence="13">IND107</strain>
    </source>
</reference>
<dbReference type="InterPro" id="IPR055122">
    <property type="entry name" value="Med14_N"/>
</dbReference>
<gene>
    <name evidence="12" type="ORF">I308_106615</name>
</gene>
<comment type="function">
    <text evidence="9">Component of the Mediator complex, a coactivator involved in the regulated transcription of nearly all RNA polymerase II-dependent genes. Mediator functions as a bridge to convey information from gene-specific regulatory proteins to the basal RNA polymerase II transcription machinery. Mediator is recruited to promoters by direct interactions with regulatory proteins and serves as a scaffold for the assembly of a functional preinitiation complex with RNA polymerase II and the general transcription factors.</text>
</comment>
<keyword evidence="4 9" id="KW-0805">Transcription regulation</keyword>
<keyword evidence="5 9" id="KW-0010">Activator</keyword>
<evidence type="ECO:0000256" key="2">
    <source>
        <dbReference type="ARBA" id="ARBA00007813"/>
    </source>
</evidence>
<reference evidence="12 13" key="2">
    <citation type="submission" date="2024-01" db="EMBL/GenBank/DDBJ databases">
        <title>Comparative genomics of Cryptococcus and Kwoniella reveals pathogenesis evolution and contrasting modes of karyotype evolution via chromosome fusion or intercentromeric recombination.</title>
        <authorList>
            <person name="Coelho M.A."/>
            <person name="David-Palma M."/>
            <person name="Shea T."/>
            <person name="Bowers K."/>
            <person name="Mcginley-Smith S."/>
            <person name="Mohammad A.W."/>
            <person name="Gnirke A."/>
            <person name="Yurkov A.M."/>
            <person name="Nowrousian M."/>
            <person name="Sun S."/>
            <person name="Cuomo C.A."/>
            <person name="Heitman J."/>
        </authorList>
    </citation>
    <scope>NUCLEOTIDE SEQUENCE [LARGE SCALE GENOMIC DNA]</scope>
    <source>
        <strain evidence="12 13">IND107</strain>
    </source>
</reference>
<dbReference type="PANTHER" id="PTHR12809">
    <property type="entry name" value="MEDIATOR COMPLEX SUBUNIT"/>
    <property type="match status" value="1"/>
</dbReference>
<feature type="domain" description="Mediator complex subunit MED14 N-terminal" evidence="11">
    <location>
        <begin position="166"/>
        <end position="279"/>
    </location>
</feature>
<evidence type="ECO:0000256" key="7">
    <source>
        <dbReference type="ARBA" id="ARBA00023242"/>
    </source>
</evidence>
<keyword evidence="7 9" id="KW-0539">Nucleus</keyword>
<accession>A0ABR3BLP5</accession>
<protein>
    <recommendedName>
        <fullName evidence="3 9">Mediator of RNA polymerase II transcription subunit 14</fullName>
    </recommendedName>
    <alternativeName>
        <fullName evidence="8 9">Mediator complex subunit 14</fullName>
    </alternativeName>
</protein>
<comment type="subunit">
    <text evidence="9">Component of the Mediator complex.</text>
</comment>
<evidence type="ECO:0000256" key="8">
    <source>
        <dbReference type="ARBA" id="ARBA00032007"/>
    </source>
</evidence>
<evidence type="ECO:0000256" key="6">
    <source>
        <dbReference type="ARBA" id="ARBA00023163"/>
    </source>
</evidence>
<dbReference type="Proteomes" id="UP000054399">
    <property type="component" value="Unassembled WGS sequence"/>
</dbReference>
<dbReference type="GeneID" id="91993470"/>
<evidence type="ECO:0000256" key="3">
    <source>
        <dbReference type="ARBA" id="ARBA00019619"/>
    </source>
</evidence>
<comment type="similarity">
    <text evidence="2 9">Belongs to the Mediator complex subunit 14 family.</text>
</comment>
<evidence type="ECO:0000256" key="4">
    <source>
        <dbReference type="ARBA" id="ARBA00023015"/>
    </source>
</evidence>
<evidence type="ECO:0000313" key="13">
    <source>
        <dbReference type="Proteomes" id="UP000054399"/>
    </source>
</evidence>
<name>A0ABR3BLP5_9TREE</name>